<keyword evidence="2" id="KW-1185">Reference proteome</keyword>
<dbReference type="RefSeq" id="WP_186975977.1">
    <property type="nucleotide sequence ID" value="NZ_JACOOH010000004.1"/>
</dbReference>
<proteinExistence type="predicted"/>
<dbReference type="Proteomes" id="UP000646484">
    <property type="component" value="Unassembled WGS sequence"/>
</dbReference>
<comment type="caution">
    <text evidence="1">The sequence shown here is derived from an EMBL/GenBank/DDBJ whole genome shotgun (WGS) entry which is preliminary data.</text>
</comment>
<evidence type="ECO:0000313" key="1">
    <source>
        <dbReference type="EMBL" id="MBC5621441.1"/>
    </source>
</evidence>
<gene>
    <name evidence="1" type="ORF">H8S64_10065</name>
</gene>
<dbReference type="EMBL" id="JACOOH010000004">
    <property type="protein sequence ID" value="MBC5621441.1"/>
    <property type="molecule type" value="Genomic_DNA"/>
</dbReference>
<accession>A0ABR7D0H7</accession>
<organism evidence="1 2">
    <name type="scientific">Butyricimonas hominis</name>
    <dbReference type="NCBI Taxonomy" id="2763032"/>
    <lineage>
        <taxon>Bacteria</taxon>
        <taxon>Pseudomonadati</taxon>
        <taxon>Bacteroidota</taxon>
        <taxon>Bacteroidia</taxon>
        <taxon>Bacteroidales</taxon>
        <taxon>Odoribacteraceae</taxon>
        <taxon>Butyricimonas</taxon>
    </lineage>
</organism>
<name>A0ABR7D0H7_9BACT</name>
<sequence length="89" mass="10032">MRRFPKPKTIPAPPLFIEEVARSAGGVLITIYKNSLPASPYSLYKQRESWITVTNAREATCNSPQATLNRGRAEIAFRFEKSFNLKSSN</sequence>
<reference evidence="1 2" key="1">
    <citation type="submission" date="2020-08" db="EMBL/GenBank/DDBJ databases">
        <title>Genome public.</title>
        <authorList>
            <person name="Liu C."/>
            <person name="Sun Q."/>
        </authorList>
    </citation>
    <scope>NUCLEOTIDE SEQUENCE [LARGE SCALE GENOMIC DNA]</scope>
    <source>
        <strain evidence="1 2">NSJ-56</strain>
    </source>
</reference>
<protein>
    <submittedName>
        <fullName evidence="1">Uncharacterized protein</fullName>
    </submittedName>
</protein>
<evidence type="ECO:0000313" key="2">
    <source>
        <dbReference type="Proteomes" id="UP000646484"/>
    </source>
</evidence>